<comment type="caution">
    <text evidence="2">The sequence shown here is derived from an EMBL/GenBank/DDBJ whole genome shotgun (WGS) entry which is preliminary data.</text>
</comment>
<dbReference type="RefSeq" id="WP_207330552.1">
    <property type="nucleotide sequence ID" value="NZ_JAFMYW010000005.1"/>
</dbReference>
<keyword evidence="3" id="KW-1185">Reference proteome</keyword>
<evidence type="ECO:0000313" key="2">
    <source>
        <dbReference type="EMBL" id="MBO0950620.1"/>
    </source>
</evidence>
<dbReference type="Proteomes" id="UP000664628">
    <property type="component" value="Unassembled WGS sequence"/>
</dbReference>
<proteinExistence type="predicted"/>
<organism evidence="2 3">
    <name type="scientific">Fibrella forsythiae</name>
    <dbReference type="NCBI Taxonomy" id="2817061"/>
    <lineage>
        <taxon>Bacteria</taxon>
        <taxon>Pseudomonadati</taxon>
        <taxon>Bacteroidota</taxon>
        <taxon>Cytophagia</taxon>
        <taxon>Cytophagales</taxon>
        <taxon>Spirosomataceae</taxon>
        <taxon>Fibrella</taxon>
    </lineage>
</organism>
<evidence type="ECO:0000256" key="1">
    <source>
        <dbReference type="SAM" id="Coils"/>
    </source>
</evidence>
<name>A0ABS3JKT0_9BACT</name>
<evidence type="ECO:0000313" key="3">
    <source>
        <dbReference type="Proteomes" id="UP000664628"/>
    </source>
</evidence>
<protein>
    <submittedName>
        <fullName evidence="2">Uncharacterized protein</fullName>
    </submittedName>
</protein>
<accession>A0ABS3JKT0</accession>
<feature type="coiled-coil region" evidence="1">
    <location>
        <begin position="130"/>
        <end position="157"/>
    </location>
</feature>
<keyword evidence="1" id="KW-0175">Coiled coil</keyword>
<sequence length="167" mass="18916">MKARLQIFLIWPLTGCIIALLFNSEIKAQTTVPTNLVDMPHYVVIGPNPDIQNIQFPAGYNLIVLGGILTERLRVATRSGQYWADYVFKPNYHLAPLSEVKAYIATHGHLPGIPSAQQVEREGIDVAQTQAKLLEKIEELTLHMIRQQEEINRLKKAVRLRGKSTHR</sequence>
<reference evidence="2 3" key="1">
    <citation type="submission" date="2021-03" db="EMBL/GenBank/DDBJ databases">
        <title>Fibrella sp. HMF5405 genome sequencing and assembly.</title>
        <authorList>
            <person name="Kang H."/>
            <person name="Kim H."/>
            <person name="Bae S."/>
            <person name="Joh K."/>
        </authorList>
    </citation>
    <scope>NUCLEOTIDE SEQUENCE [LARGE SCALE GENOMIC DNA]</scope>
    <source>
        <strain evidence="2 3">HMF5405</strain>
    </source>
</reference>
<gene>
    <name evidence="2" type="ORF">J2I46_18645</name>
</gene>
<dbReference type="EMBL" id="JAFMYW010000005">
    <property type="protein sequence ID" value="MBO0950620.1"/>
    <property type="molecule type" value="Genomic_DNA"/>
</dbReference>